<gene>
    <name evidence="2" type="ORF">I9W82_002656</name>
</gene>
<protein>
    <submittedName>
        <fullName evidence="2">Uncharacterized protein</fullName>
    </submittedName>
</protein>
<proteinExistence type="predicted"/>
<feature type="region of interest" description="Disordered" evidence="1">
    <location>
        <begin position="526"/>
        <end position="589"/>
    </location>
</feature>
<feature type="compositionally biased region" description="Low complexity" evidence="1">
    <location>
        <begin position="551"/>
        <end position="589"/>
    </location>
</feature>
<dbReference type="OrthoDB" id="4096434at2759"/>
<dbReference type="RefSeq" id="XP_067549891.1">
    <property type="nucleotide sequence ID" value="XM_067691535.1"/>
</dbReference>
<comment type="caution">
    <text evidence="2">The sequence shown here is derived from an EMBL/GenBank/DDBJ whole genome shotgun (WGS) entry which is preliminary data.</text>
</comment>
<dbReference type="EMBL" id="JAEOAQ010000002">
    <property type="protein sequence ID" value="KAG5420775.1"/>
    <property type="molecule type" value="Genomic_DNA"/>
</dbReference>
<keyword evidence="3" id="KW-1185">Reference proteome</keyword>
<dbReference type="GeneID" id="93651285"/>
<sequence length="704" mass="78761">MSSPQTSDQRPVSTENPIDVSLLAENQETSFGESTAGLLDSQNLYGFYGVSANDALHYIVTEDVQSHLNVDQDAFSRIEALYNQLTYSLGQPVFDRDFDNEEKQQQQQRQLPKVETAATTTAPRSNSLSTVATSTSLAPALIPNSSQSPEYKTLTHLLPPSLMRECQLDQSPLNHHVDVFQLGSDKTSFLNPLLVSNSIRTTTSSVTNKAVADVHASEKFCAKFSYPTNFATIASSPLFAKNFVLNSSNTEDKKENIPKGYGEGYDDTASSSSLQHLSNNVFPYYSQSNSSKLDELRESLNLLPCYGLPSSQVVRQQCHDDSVISNSSMSYTAIAAFRRNDTEETPTPSRYRDESSATIPSSPIAKILNANSSFVAAATAEWQQEDSLLFSSEETEEPSLGKFAYVPLYNIHDMVFPIIFTFVERKQDFITCVKKVIKKRGKSSIFSSSSVSSLRPSSYTKRTNKCPSPSSSEIYDIGPKVLPIPFSKDFVSLKKTRFKPLSELKAMVEYQLPKDQTSNYMIDKMKKKPHCPNRPASGGLGPFRLHPLPLPQSHPQSQSSFPPSVSSSLSTVVMSTGDSSGNVGSSSTSLTEAKNDRYYSRLNIYELSKILDLDQYDIELTKFIEGVILEIFGNYCDFKLGLQTWIRDTDKNKRKMLIEELYSYTSVFYPEIDPFKLEVVVRRGSYSMMQTRLRRERRLQKGRK</sequence>
<accession>A0A8H7ZFC1</accession>
<reference evidence="2 3" key="1">
    <citation type="submission" date="2020-12" db="EMBL/GenBank/DDBJ databases">
        <title>Effect of drift, selection, and recombination on the evolution of hybrid genomes in Candida yeast pathogens.</title>
        <authorList>
            <person name="Mixao V."/>
            <person name="Ksiezopolska E."/>
            <person name="Saus E."/>
            <person name="Boekhout T."/>
            <person name="Gacser A."/>
            <person name="Gabaldon T."/>
        </authorList>
    </citation>
    <scope>NUCLEOTIDE SEQUENCE [LARGE SCALE GENOMIC DNA]</scope>
    <source>
        <strain evidence="2 3">BP57</strain>
    </source>
</reference>
<dbReference type="AlphaFoldDB" id="A0A8H7ZFC1"/>
<evidence type="ECO:0000256" key="1">
    <source>
        <dbReference type="SAM" id="MobiDB-lite"/>
    </source>
</evidence>
<evidence type="ECO:0000313" key="2">
    <source>
        <dbReference type="EMBL" id="KAG5420775.1"/>
    </source>
</evidence>
<feature type="region of interest" description="Disordered" evidence="1">
    <location>
        <begin position="100"/>
        <end position="129"/>
    </location>
</feature>
<name>A0A8H7ZFC1_9ASCO</name>
<dbReference type="Proteomes" id="UP000669133">
    <property type="component" value="Unassembled WGS sequence"/>
</dbReference>
<organism evidence="2 3">
    <name type="scientific">Candida metapsilosis</name>
    <dbReference type="NCBI Taxonomy" id="273372"/>
    <lineage>
        <taxon>Eukaryota</taxon>
        <taxon>Fungi</taxon>
        <taxon>Dikarya</taxon>
        <taxon>Ascomycota</taxon>
        <taxon>Saccharomycotina</taxon>
        <taxon>Pichiomycetes</taxon>
        <taxon>Debaryomycetaceae</taxon>
        <taxon>Candida/Lodderomyces clade</taxon>
        <taxon>Candida</taxon>
    </lineage>
</organism>
<evidence type="ECO:0000313" key="3">
    <source>
        <dbReference type="Proteomes" id="UP000669133"/>
    </source>
</evidence>